<dbReference type="NCBIfam" id="TIGR02098">
    <property type="entry name" value="MJ0042_CXXC"/>
    <property type="match status" value="1"/>
</dbReference>
<organism evidence="4 5">
    <name type="scientific">Meridianimarinicoccus aquatilis</name>
    <dbReference type="NCBI Taxonomy" id="2552766"/>
    <lineage>
        <taxon>Bacteria</taxon>
        <taxon>Pseudomonadati</taxon>
        <taxon>Pseudomonadota</taxon>
        <taxon>Alphaproteobacteria</taxon>
        <taxon>Rhodobacterales</taxon>
        <taxon>Paracoccaceae</taxon>
        <taxon>Meridianimarinicoccus</taxon>
    </lineage>
</organism>
<keyword evidence="5" id="KW-1185">Reference proteome</keyword>
<accession>A0A4R6AVV1</accession>
<keyword evidence="2" id="KW-1133">Transmembrane helix</keyword>
<comment type="caution">
    <text evidence="4">The sequence shown here is derived from an EMBL/GenBank/DDBJ whole genome shotgun (WGS) entry which is preliminary data.</text>
</comment>
<keyword evidence="2" id="KW-0472">Membrane</keyword>
<dbReference type="RefSeq" id="WP_133342826.1">
    <property type="nucleotide sequence ID" value="NZ_SMZO01000020.1"/>
</dbReference>
<keyword evidence="2" id="KW-0812">Transmembrane</keyword>
<dbReference type="AlphaFoldDB" id="A0A4R6AVV1"/>
<feature type="domain" description="Zinc finger/thioredoxin putative" evidence="3">
    <location>
        <begin position="39"/>
        <end position="74"/>
    </location>
</feature>
<feature type="region of interest" description="Disordered" evidence="1">
    <location>
        <begin position="80"/>
        <end position="123"/>
    </location>
</feature>
<evidence type="ECO:0000256" key="1">
    <source>
        <dbReference type="SAM" id="MobiDB-lite"/>
    </source>
</evidence>
<feature type="region of interest" description="Disordered" evidence="1">
    <location>
        <begin position="178"/>
        <end position="227"/>
    </location>
</feature>
<evidence type="ECO:0000259" key="3">
    <source>
        <dbReference type="Pfam" id="PF13717"/>
    </source>
</evidence>
<evidence type="ECO:0000256" key="2">
    <source>
        <dbReference type="SAM" id="Phobius"/>
    </source>
</evidence>
<evidence type="ECO:0000313" key="5">
    <source>
        <dbReference type="Proteomes" id="UP000294562"/>
    </source>
</evidence>
<dbReference type="EMBL" id="SMZO01000020">
    <property type="protein sequence ID" value="TDL87852.1"/>
    <property type="molecule type" value="Genomic_DNA"/>
</dbReference>
<feature type="compositionally biased region" description="Basic and acidic residues" evidence="1">
    <location>
        <begin position="214"/>
        <end position="225"/>
    </location>
</feature>
<dbReference type="InterPro" id="IPR011723">
    <property type="entry name" value="Znf/thioredoxin_put"/>
</dbReference>
<sequence length="308" mass="33569">MDATLVPERTSRFKRRAALRRQRGLIGWRGNNRQGLAGMRIECPECGTAYEIPDRAVRDPGRDVQCSSCGTAWFLLRSPSAQSKAPTAKATVKPDRSAMAQPLPDPPQEQAPQAQASDDLPRRKIDPAVLDILREEADVEVRARQAKRTPPGDEAQTSSHPQDTGARGRLARLAAAERLNPSSDAPTPSGDDGLVEDPRASQRDPQPPFLDALPRPEWHPSKPGRDLPVVTHPAELALVAEKRRQRGFRLGFVGTAGLCCAALALYLLAADLNGQARFPFAADILAQGDRVQTFLVDFMRSVLPDTEA</sequence>
<feature type="region of interest" description="Disordered" evidence="1">
    <location>
        <begin position="141"/>
        <end position="166"/>
    </location>
</feature>
<feature type="transmembrane region" description="Helical" evidence="2">
    <location>
        <begin position="250"/>
        <end position="269"/>
    </location>
</feature>
<dbReference type="Pfam" id="PF13717">
    <property type="entry name" value="Zn_ribbon_4"/>
    <property type="match status" value="1"/>
</dbReference>
<gene>
    <name evidence="4" type="ORF">E2L05_10290</name>
</gene>
<name>A0A4R6AVV1_9RHOB</name>
<dbReference type="Proteomes" id="UP000294562">
    <property type="component" value="Unassembled WGS sequence"/>
</dbReference>
<proteinExistence type="predicted"/>
<evidence type="ECO:0000313" key="4">
    <source>
        <dbReference type="EMBL" id="TDL87852.1"/>
    </source>
</evidence>
<dbReference type="OrthoDB" id="7159357at2"/>
<reference evidence="4 5" key="1">
    <citation type="submission" date="2019-03" db="EMBL/GenBank/DDBJ databases">
        <title>Rhodobacteraceae bacterium SM1902, a new member of the family Rhodobacteraceae isolated from Yantai.</title>
        <authorList>
            <person name="Sun Y."/>
        </authorList>
    </citation>
    <scope>NUCLEOTIDE SEQUENCE [LARGE SCALE GENOMIC DNA]</scope>
    <source>
        <strain evidence="4 5">SM1902</strain>
    </source>
</reference>
<protein>
    <recommendedName>
        <fullName evidence="3">Zinc finger/thioredoxin putative domain-containing protein</fullName>
    </recommendedName>
</protein>